<keyword evidence="2" id="KW-0472">Membrane</keyword>
<evidence type="ECO:0000256" key="1">
    <source>
        <dbReference type="SAM" id="MobiDB-lite"/>
    </source>
</evidence>
<accession>A0A7S3L365</accession>
<sequence>MRSRTRREYVILGVSVMIMMSMSLHTVQRFRPPEAYTETKIIRDDDDNNNKSIQRHHDTDESISLSSSSSPTVEPRRDNGAPPVTAQTLLENADPTPITTTTPWSNHMNDQPFQPPPWIKTYLEFYRSQVVDVQSYILPNKTRWLQWYCSYNPDGKRHCGGLADRLKGMMAALVLSIADNRVILLEEWEASAATGPHPLLGYLEPNFVNWMAQPSNSSSATEFLTFKDDFGGLKSKQQLLLKDDPCTFHQDGFDGVRFTGNLVPRPDNLYEKRCKGIFGIDEHRDRLLSDLFWTLFRFTPRVHAEADRLRGPIIPDHRNYYVAAHIRTGNFSGGTGETDLLRQNTLEDWDQFAHCVQVVTQALQKRCGGDAPPAYLASDNNDAKRYIKTKVNGTKVHAPGVEQFHVDMHLQDHSVQTAEDAAAGYRAVMGELKILMDAACIIISDSGFSKMGRLLSRDVPRCAVPYFKCTNAAKVEAMTAKVTCPT</sequence>
<dbReference type="EMBL" id="HBIM01008991">
    <property type="protein sequence ID" value="CAE0410070.1"/>
    <property type="molecule type" value="Transcribed_RNA"/>
</dbReference>
<reference evidence="3" key="1">
    <citation type="submission" date="2021-01" db="EMBL/GenBank/DDBJ databases">
        <authorList>
            <person name="Corre E."/>
            <person name="Pelletier E."/>
            <person name="Niang G."/>
            <person name="Scheremetjew M."/>
            <person name="Finn R."/>
            <person name="Kale V."/>
            <person name="Holt S."/>
            <person name="Cochrane G."/>
            <person name="Meng A."/>
            <person name="Brown T."/>
            <person name="Cohen L."/>
        </authorList>
    </citation>
    <scope>NUCLEOTIDE SEQUENCE</scope>
    <source>
        <strain evidence="3">CCMP127</strain>
    </source>
</reference>
<gene>
    <name evidence="3" type="ORF">ACOF00016_LOCUS7618</name>
</gene>
<organism evidence="3">
    <name type="scientific">Amphora coffeiformis</name>
    <dbReference type="NCBI Taxonomy" id="265554"/>
    <lineage>
        <taxon>Eukaryota</taxon>
        <taxon>Sar</taxon>
        <taxon>Stramenopiles</taxon>
        <taxon>Ochrophyta</taxon>
        <taxon>Bacillariophyta</taxon>
        <taxon>Bacillariophyceae</taxon>
        <taxon>Bacillariophycidae</taxon>
        <taxon>Thalassiophysales</taxon>
        <taxon>Catenulaceae</taxon>
        <taxon>Amphora</taxon>
    </lineage>
</organism>
<dbReference type="AlphaFoldDB" id="A0A7S3L365"/>
<keyword evidence="2" id="KW-1133">Transmembrane helix</keyword>
<feature type="region of interest" description="Disordered" evidence="1">
    <location>
        <begin position="38"/>
        <end position="110"/>
    </location>
</feature>
<name>A0A7S3L365_9STRA</name>
<feature type="transmembrane region" description="Helical" evidence="2">
    <location>
        <begin position="9"/>
        <end position="27"/>
    </location>
</feature>
<evidence type="ECO:0008006" key="4">
    <source>
        <dbReference type="Google" id="ProtNLM"/>
    </source>
</evidence>
<proteinExistence type="predicted"/>
<keyword evidence="2" id="KW-0812">Transmembrane</keyword>
<protein>
    <recommendedName>
        <fullName evidence="4">Peptide-O-fucosyltransferase</fullName>
    </recommendedName>
</protein>
<feature type="compositionally biased region" description="Polar residues" evidence="1">
    <location>
        <begin position="97"/>
        <end position="110"/>
    </location>
</feature>
<evidence type="ECO:0000313" key="3">
    <source>
        <dbReference type="EMBL" id="CAE0410070.1"/>
    </source>
</evidence>
<evidence type="ECO:0000256" key="2">
    <source>
        <dbReference type="SAM" id="Phobius"/>
    </source>
</evidence>